<evidence type="ECO:0000313" key="2">
    <source>
        <dbReference type="Proteomes" id="UP000316649"/>
    </source>
</evidence>
<sequence length="65" mass="7351">MTKPTTETSSIPSKIIKVKKTDLPLVCPRPTDNTSEMHPSVFLPLKQPGDIASCRYCRTRYQVED</sequence>
<dbReference type="AlphaFoldDB" id="A0A557SBW1"/>
<dbReference type="Proteomes" id="UP000316649">
    <property type="component" value="Unassembled WGS sequence"/>
</dbReference>
<dbReference type="EMBL" id="VMNH01000010">
    <property type="protein sequence ID" value="TVO74910.1"/>
    <property type="molecule type" value="Genomic_DNA"/>
</dbReference>
<comment type="caution">
    <text evidence="1">The sequence shown here is derived from an EMBL/GenBank/DDBJ whole genome shotgun (WGS) entry which is preliminary data.</text>
</comment>
<name>A0A557SBW1_9GAMM</name>
<keyword evidence="1" id="KW-0862">Zinc</keyword>
<keyword evidence="1" id="KW-0479">Metal-binding</keyword>
<organism evidence="1 2">
    <name type="scientific">Sedimenticola selenatireducens</name>
    <dbReference type="NCBI Taxonomy" id="191960"/>
    <lineage>
        <taxon>Bacteria</taxon>
        <taxon>Pseudomonadati</taxon>
        <taxon>Pseudomonadota</taxon>
        <taxon>Gammaproteobacteria</taxon>
        <taxon>Chromatiales</taxon>
        <taxon>Sedimenticolaceae</taxon>
        <taxon>Sedimenticola</taxon>
    </lineage>
</organism>
<dbReference type="OrthoDB" id="9806844at2"/>
<dbReference type="Gene3D" id="2.60.260.40">
    <property type="entry name" value="q5lls5 like domains"/>
    <property type="match status" value="1"/>
</dbReference>
<gene>
    <name evidence="1" type="ORF">FHP88_10500</name>
</gene>
<keyword evidence="2" id="KW-1185">Reference proteome</keyword>
<reference evidence="1 2" key="1">
    <citation type="submission" date="2019-07" db="EMBL/GenBank/DDBJ databases">
        <title>The pathways for chlorine oxyanion respiration interact through the shared metabolite chlorate.</title>
        <authorList>
            <person name="Barnum T.P."/>
            <person name="Cheng Y."/>
            <person name="Hill K.A."/>
            <person name="Lucas L.N."/>
            <person name="Carlson H.K."/>
            <person name="Coates J.D."/>
        </authorList>
    </citation>
    <scope>NUCLEOTIDE SEQUENCE [LARGE SCALE GENOMIC DNA]</scope>
    <source>
        <strain evidence="1 2">BK-1</strain>
    </source>
</reference>
<proteinExistence type="predicted"/>
<evidence type="ECO:0000313" key="1">
    <source>
        <dbReference type="EMBL" id="TVO74910.1"/>
    </source>
</evidence>
<dbReference type="RefSeq" id="WP_144358996.1">
    <property type="nucleotide sequence ID" value="NZ_VMNH01000010.1"/>
</dbReference>
<accession>A0A557SBW1</accession>
<protein>
    <submittedName>
        <fullName evidence="1">Zinc-finger domain-containing protein</fullName>
    </submittedName>
</protein>
<dbReference type="GO" id="GO:0008270">
    <property type="term" value="F:zinc ion binding"/>
    <property type="evidence" value="ECO:0007669"/>
    <property type="project" value="UniProtKB-KW"/>
</dbReference>
<keyword evidence="1" id="KW-0863">Zinc-finger</keyword>